<dbReference type="Gene3D" id="3.30.70.250">
    <property type="entry name" value="Malonyl-CoA ACP transacylase, ACP-binding"/>
    <property type="match status" value="1"/>
</dbReference>
<keyword evidence="1 4" id="KW-0808">Transferase</keyword>
<dbReference type="EC" id="2.3.1.39" evidence="4"/>
<dbReference type="FunFam" id="3.30.70.250:FF:000001">
    <property type="entry name" value="Malonyl CoA-acyl carrier protein transacylase"/>
    <property type="match status" value="1"/>
</dbReference>
<accession>A0A1I2J4I3</accession>
<evidence type="ECO:0000256" key="2">
    <source>
        <dbReference type="ARBA" id="ARBA00023315"/>
    </source>
</evidence>
<dbReference type="InterPro" id="IPR016036">
    <property type="entry name" value="Malonyl_transacylase_ACP-bd"/>
</dbReference>
<feature type="active site" evidence="5">
    <location>
        <position position="203"/>
    </location>
</feature>
<dbReference type="InterPro" id="IPR016035">
    <property type="entry name" value="Acyl_Trfase/lysoPLipase"/>
</dbReference>
<dbReference type="GO" id="GO:0005829">
    <property type="term" value="C:cytosol"/>
    <property type="evidence" value="ECO:0007669"/>
    <property type="project" value="TreeGrafter"/>
</dbReference>
<dbReference type="SUPFAM" id="SSF52151">
    <property type="entry name" value="FabD/lysophospholipase-like"/>
    <property type="match status" value="1"/>
</dbReference>
<organism evidence="7 8">
    <name type="scientific">Actinacidiphila alni</name>
    <dbReference type="NCBI Taxonomy" id="380248"/>
    <lineage>
        <taxon>Bacteria</taxon>
        <taxon>Bacillati</taxon>
        <taxon>Actinomycetota</taxon>
        <taxon>Actinomycetes</taxon>
        <taxon>Kitasatosporales</taxon>
        <taxon>Streptomycetaceae</taxon>
        <taxon>Actinacidiphila</taxon>
    </lineage>
</organism>
<feature type="active site" evidence="5">
    <location>
        <position position="92"/>
    </location>
</feature>
<dbReference type="InterPro" id="IPR014043">
    <property type="entry name" value="Acyl_transferase_dom"/>
</dbReference>
<dbReference type="Gene3D" id="3.40.366.10">
    <property type="entry name" value="Malonyl-Coenzyme A Acyl Carrier Protein, domain 2"/>
    <property type="match status" value="1"/>
</dbReference>
<dbReference type="NCBIfam" id="TIGR00128">
    <property type="entry name" value="fabD"/>
    <property type="match status" value="1"/>
</dbReference>
<dbReference type="Pfam" id="PF00698">
    <property type="entry name" value="Acyl_transf_1"/>
    <property type="match status" value="1"/>
</dbReference>
<dbReference type="InterPro" id="IPR024925">
    <property type="entry name" value="Malonyl_CoA-ACP_transAc"/>
</dbReference>
<evidence type="ECO:0000256" key="1">
    <source>
        <dbReference type="ARBA" id="ARBA00022679"/>
    </source>
</evidence>
<dbReference type="PANTHER" id="PTHR42681:SF1">
    <property type="entry name" value="MALONYL-COA-ACYL CARRIER PROTEIN TRANSACYLASE, MITOCHONDRIAL"/>
    <property type="match status" value="1"/>
</dbReference>
<dbReference type="STRING" id="380248.SAMN05216251_11616"/>
<dbReference type="OrthoDB" id="3543921at2"/>
<reference evidence="7 8" key="1">
    <citation type="submission" date="2016-10" db="EMBL/GenBank/DDBJ databases">
        <authorList>
            <person name="de Groot N.N."/>
        </authorList>
    </citation>
    <scope>NUCLEOTIDE SEQUENCE [LARGE SCALE GENOMIC DNA]</scope>
    <source>
        <strain evidence="7 8">CGMCC 4.3510</strain>
    </source>
</reference>
<evidence type="ECO:0000259" key="6">
    <source>
        <dbReference type="SMART" id="SM00827"/>
    </source>
</evidence>
<dbReference type="GO" id="GO:0006633">
    <property type="term" value="P:fatty acid biosynthetic process"/>
    <property type="evidence" value="ECO:0007669"/>
    <property type="project" value="TreeGrafter"/>
</dbReference>
<dbReference type="RefSeq" id="WP_093715793.1">
    <property type="nucleotide sequence ID" value="NZ_FONG01000016.1"/>
</dbReference>
<dbReference type="SMART" id="SM00827">
    <property type="entry name" value="PKS_AT"/>
    <property type="match status" value="1"/>
</dbReference>
<evidence type="ECO:0000313" key="7">
    <source>
        <dbReference type="EMBL" id="SFF48773.1"/>
    </source>
</evidence>
<keyword evidence="2 4" id="KW-0012">Acyltransferase</keyword>
<dbReference type="AlphaFoldDB" id="A0A1I2J4I3"/>
<evidence type="ECO:0000256" key="5">
    <source>
        <dbReference type="PIRSR" id="PIRSR000446-1"/>
    </source>
</evidence>
<keyword evidence="8" id="KW-1185">Reference proteome</keyword>
<dbReference type="InterPro" id="IPR001227">
    <property type="entry name" value="Ac_transferase_dom_sf"/>
</dbReference>
<dbReference type="SUPFAM" id="SSF55048">
    <property type="entry name" value="Probable ACP-binding domain of malonyl-CoA ACP transacylase"/>
    <property type="match status" value="1"/>
</dbReference>
<comment type="catalytic activity">
    <reaction evidence="3 4">
        <text>holo-[ACP] + malonyl-CoA = malonyl-[ACP] + CoA</text>
        <dbReference type="Rhea" id="RHEA:41792"/>
        <dbReference type="Rhea" id="RHEA-COMP:9623"/>
        <dbReference type="Rhea" id="RHEA-COMP:9685"/>
        <dbReference type="ChEBI" id="CHEBI:57287"/>
        <dbReference type="ChEBI" id="CHEBI:57384"/>
        <dbReference type="ChEBI" id="CHEBI:64479"/>
        <dbReference type="ChEBI" id="CHEBI:78449"/>
        <dbReference type="EC" id="2.3.1.39"/>
    </reaction>
</comment>
<dbReference type="EMBL" id="FONG01000016">
    <property type="protein sequence ID" value="SFF48773.1"/>
    <property type="molecule type" value="Genomic_DNA"/>
</dbReference>
<proteinExistence type="inferred from homology"/>
<dbReference type="PIRSF" id="PIRSF000446">
    <property type="entry name" value="Mct"/>
    <property type="match status" value="1"/>
</dbReference>
<gene>
    <name evidence="7" type="ORF">SAMN05216251_11616</name>
</gene>
<comment type="similarity">
    <text evidence="4">Belongs to the fabD family.</text>
</comment>
<dbReference type="GO" id="GO:0004314">
    <property type="term" value="F:[acyl-carrier-protein] S-malonyltransferase activity"/>
    <property type="evidence" value="ECO:0007669"/>
    <property type="project" value="UniProtKB-EC"/>
</dbReference>
<sequence length="318" mass="33456">MDRIGFVFPGQGSQKVGMGLDLAGEHPDLVGPYYRTADEILGLPLSRLCWEGPAEALRDTSVTQPAIFLTSLCTWQALRPRGLAPDVVAGHSLGEYTALVAAGVLDWTDALRLVRLRGTLMAAVNERVPGAMAAILGLPLEDVEGICAQAATGTGQIVEIANDNEPAQVVVSGQEEAVQWVMAAAKDAGARRAVALEVGAPFHCSLMSGIEDEFAAALDAVEFRDPSVEIISSVTAAPVTTADEARTVLKRQLTGRVRWTDTVLRMSDAGVGRFIEIGPGKVLGGLCRRIVPGTQVYATFDSRQCASTLDALAFAAGG</sequence>
<protein>
    <recommendedName>
        <fullName evidence="4">Malonyl CoA-acyl carrier protein transacylase</fullName>
        <ecNumber evidence="4">2.3.1.39</ecNumber>
    </recommendedName>
</protein>
<evidence type="ECO:0000256" key="4">
    <source>
        <dbReference type="PIRNR" id="PIRNR000446"/>
    </source>
</evidence>
<dbReference type="InterPro" id="IPR050858">
    <property type="entry name" value="Mal-CoA-ACP_Trans/PKS_FabD"/>
</dbReference>
<feature type="domain" description="Malonyl-CoA:ACP transacylase (MAT)" evidence="6">
    <location>
        <begin position="7"/>
        <end position="311"/>
    </location>
</feature>
<evidence type="ECO:0000256" key="3">
    <source>
        <dbReference type="ARBA" id="ARBA00048462"/>
    </source>
</evidence>
<evidence type="ECO:0000313" key="8">
    <source>
        <dbReference type="Proteomes" id="UP000199323"/>
    </source>
</evidence>
<dbReference type="PANTHER" id="PTHR42681">
    <property type="entry name" value="MALONYL-COA-ACYL CARRIER PROTEIN TRANSACYLASE, MITOCHONDRIAL"/>
    <property type="match status" value="1"/>
</dbReference>
<dbReference type="Proteomes" id="UP000199323">
    <property type="component" value="Unassembled WGS sequence"/>
</dbReference>
<name>A0A1I2J4I3_9ACTN</name>
<dbReference type="InterPro" id="IPR004410">
    <property type="entry name" value="Malonyl_CoA-ACP_transAc_FabD"/>
</dbReference>